<dbReference type="GO" id="GO:0005730">
    <property type="term" value="C:nucleolus"/>
    <property type="evidence" value="ECO:0007669"/>
    <property type="project" value="TreeGrafter"/>
</dbReference>
<organism evidence="2 3">
    <name type="scientific">Saccharomycodes ludwigii</name>
    <dbReference type="NCBI Taxonomy" id="36035"/>
    <lineage>
        <taxon>Eukaryota</taxon>
        <taxon>Fungi</taxon>
        <taxon>Dikarya</taxon>
        <taxon>Ascomycota</taxon>
        <taxon>Saccharomycotina</taxon>
        <taxon>Saccharomycetes</taxon>
        <taxon>Saccharomycodales</taxon>
        <taxon>Saccharomycodaceae</taxon>
        <taxon>Saccharomycodes</taxon>
    </lineage>
</organism>
<dbReference type="Proteomes" id="UP000262825">
    <property type="component" value="Unassembled WGS sequence"/>
</dbReference>
<dbReference type="PANTHER" id="PTHR28096:SF1">
    <property type="entry name" value="PROTEIN FAF1"/>
    <property type="match status" value="1"/>
</dbReference>
<evidence type="ECO:0000313" key="3">
    <source>
        <dbReference type="Proteomes" id="UP000262825"/>
    </source>
</evidence>
<dbReference type="GO" id="GO:0000462">
    <property type="term" value="P:maturation of SSU-rRNA from tricistronic rRNA transcript (SSU-rRNA, 5.8S rRNA, LSU-rRNA)"/>
    <property type="evidence" value="ECO:0007669"/>
    <property type="project" value="TreeGrafter"/>
</dbReference>
<name>A0A376B931_9ASCO</name>
<dbReference type="PANTHER" id="PTHR28096">
    <property type="entry name" value="PROTEIN FAF1"/>
    <property type="match status" value="1"/>
</dbReference>
<dbReference type="VEuPathDB" id="FungiDB:SCODWIG_02805"/>
<evidence type="ECO:0000313" key="2">
    <source>
        <dbReference type="EMBL" id="SSD61044.1"/>
    </source>
</evidence>
<feature type="region of interest" description="Disordered" evidence="1">
    <location>
        <begin position="124"/>
        <end position="149"/>
    </location>
</feature>
<accession>A0A376B931</accession>
<dbReference type="InterPro" id="IPR053030">
    <property type="entry name" value="Ribosomal_biogenesis_FAF1-like"/>
</dbReference>
<proteinExistence type="predicted"/>
<evidence type="ECO:0000256" key="1">
    <source>
        <dbReference type="SAM" id="MobiDB-lite"/>
    </source>
</evidence>
<sequence>MTINKDNDVEYLKQLEAQRLAFETQFGTLESMGFKDKTKVSGTADTENNDDNSDTCNVSASDSEDNSDDNKSDEKIHPHNTKSVHNPKIIKFDQLMMDDSLNKPTKISKADLKLLKSGKSTIDRGTIKKGFSKKNHRDNESRSDDENENEMENLRNDIELQNFIKESHLLSAFSNRGGNGANSFRDDEITGKVRMKTLEQRLKTIQDNNHNVSNRYKSKSNTLESMPMNVRKGMVKKHLDRIDKYEKFAKENGIVLSKNGKKDGFRKIDTTYKKDIQKRIGSGSNRNIGGSNRRTSLKINSVGKSTRNGLILSKAEIRKINGGDKFSNGGSVKRSNRKR</sequence>
<protein>
    <submittedName>
        <fullName evidence="2">Related to Protein FAF1</fullName>
    </submittedName>
</protein>
<keyword evidence="3" id="KW-1185">Reference proteome</keyword>
<feature type="compositionally biased region" description="Basic and acidic residues" evidence="1">
    <location>
        <begin position="68"/>
        <end position="77"/>
    </location>
</feature>
<feature type="region of interest" description="Disordered" evidence="1">
    <location>
        <begin position="33"/>
        <end position="88"/>
    </location>
</feature>
<dbReference type="EMBL" id="UFAJ01000547">
    <property type="protein sequence ID" value="SSD61044.1"/>
    <property type="molecule type" value="Genomic_DNA"/>
</dbReference>
<gene>
    <name evidence="2" type="ORF">SCODWIG_02805</name>
</gene>
<dbReference type="AlphaFoldDB" id="A0A376B931"/>
<reference evidence="3" key="1">
    <citation type="submission" date="2018-06" db="EMBL/GenBank/DDBJ databases">
        <authorList>
            <person name="Guldener U."/>
        </authorList>
    </citation>
    <scope>NUCLEOTIDE SEQUENCE [LARGE SCALE GENOMIC DNA]</scope>
    <source>
        <strain evidence="3">UTAD17</strain>
    </source>
</reference>